<proteinExistence type="predicted"/>
<evidence type="ECO:0000313" key="1">
    <source>
        <dbReference type="EMBL" id="CAG9800122.1"/>
    </source>
</evidence>
<dbReference type="Proteomes" id="UP001153620">
    <property type="component" value="Chromosome 1"/>
</dbReference>
<gene>
    <name evidence="1" type="ORF">CHIRRI_LOCUS3073</name>
</gene>
<reference evidence="1" key="1">
    <citation type="submission" date="2022-01" db="EMBL/GenBank/DDBJ databases">
        <authorList>
            <person name="King R."/>
        </authorList>
    </citation>
    <scope>NUCLEOTIDE SEQUENCE</scope>
</reference>
<sequence length="33" mass="3697">MASGQREISQRSVFLQIIKINRNGKICVFGGVF</sequence>
<evidence type="ECO:0000313" key="2">
    <source>
        <dbReference type="Proteomes" id="UP001153620"/>
    </source>
</evidence>
<name>A0A9N9RMQ0_9DIPT</name>
<dbReference type="EMBL" id="OU895877">
    <property type="protein sequence ID" value="CAG9800122.1"/>
    <property type="molecule type" value="Genomic_DNA"/>
</dbReference>
<accession>A0A9N9RMQ0</accession>
<dbReference type="AlphaFoldDB" id="A0A9N9RMQ0"/>
<reference evidence="1" key="2">
    <citation type="submission" date="2022-10" db="EMBL/GenBank/DDBJ databases">
        <authorList>
            <consortium name="ENA_rothamsted_submissions"/>
            <consortium name="culmorum"/>
            <person name="King R."/>
        </authorList>
    </citation>
    <scope>NUCLEOTIDE SEQUENCE</scope>
</reference>
<keyword evidence="2" id="KW-1185">Reference proteome</keyword>
<protein>
    <submittedName>
        <fullName evidence="1">Uncharacterized protein</fullName>
    </submittedName>
</protein>
<organism evidence="1 2">
    <name type="scientific">Chironomus riparius</name>
    <dbReference type="NCBI Taxonomy" id="315576"/>
    <lineage>
        <taxon>Eukaryota</taxon>
        <taxon>Metazoa</taxon>
        <taxon>Ecdysozoa</taxon>
        <taxon>Arthropoda</taxon>
        <taxon>Hexapoda</taxon>
        <taxon>Insecta</taxon>
        <taxon>Pterygota</taxon>
        <taxon>Neoptera</taxon>
        <taxon>Endopterygota</taxon>
        <taxon>Diptera</taxon>
        <taxon>Nematocera</taxon>
        <taxon>Chironomoidea</taxon>
        <taxon>Chironomidae</taxon>
        <taxon>Chironominae</taxon>
        <taxon>Chironomus</taxon>
    </lineage>
</organism>